<reference evidence="3" key="1">
    <citation type="submission" date="2016-10" db="EMBL/GenBank/DDBJ databases">
        <authorList>
            <person name="Varghese N."/>
            <person name="Submissions S."/>
        </authorList>
    </citation>
    <scope>NUCLEOTIDE SEQUENCE [LARGE SCALE GENOMIC DNA]</scope>
    <source>
        <strain evidence="3">CGMCC 1.12402</strain>
    </source>
</reference>
<sequence length="165" mass="18043">MKRILLLAALCFSFASTTLAQEELTTFILVRHAEKGTDDARNPNLSEIGKARAEKLKTVLASTEIAAIYSTPYKRTEQTVAPIATSLGLKVQPYDPSNMDLVVDVLKAHKGKTVLVSGHSNTTPIVANFLLGVEKFGWLKEDEYDKIFIVTVSDIGKGTVNVLSY</sequence>
<evidence type="ECO:0000256" key="1">
    <source>
        <dbReference type="SAM" id="SignalP"/>
    </source>
</evidence>
<dbReference type="CDD" id="cd07067">
    <property type="entry name" value="HP_PGM_like"/>
    <property type="match status" value="1"/>
</dbReference>
<dbReference type="EMBL" id="FOIR01000002">
    <property type="protein sequence ID" value="SEW24070.1"/>
    <property type="molecule type" value="Genomic_DNA"/>
</dbReference>
<dbReference type="Proteomes" id="UP000199437">
    <property type="component" value="Unassembled WGS sequence"/>
</dbReference>
<organism evidence="2 3">
    <name type="scientific">Roseivirga pacifica</name>
    <dbReference type="NCBI Taxonomy" id="1267423"/>
    <lineage>
        <taxon>Bacteria</taxon>
        <taxon>Pseudomonadati</taxon>
        <taxon>Bacteroidota</taxon>
        <taxon>Cytophagia</taxon>
        <taxon>Cytophagales</taxon>
        <taxon>Roseivirgaceae</taxon>
        <taxon>Roseivirga</taxon>
    </lineage>
</organism>
<dbReference type="GeneID" id="99986871"/>
<proteinExistence type="predicted"/>
<gene>
    <name evidence="2" type="ORF">SAMN05216290_2164</name>
</gene>
<dbReference type="Pfam" id="PF00300">
    <property type="entry name" value="His_Phos_1"/>
    <property type="match status" value="1"/>
</dbReference>
<dbReference type="STRING" id="1267423.SAMN05216290_2164"/>
<feature type="signal peptide" evidence="1">
    <location>
        <begin position="1"/>
        <end position="20"/>
    </location>
</feature>
<dbReference type="AlphaFoldDB" id="A0A1I0QB07"/>
<dbReference type="InterPro" id="IPR013078">
    <property type="entry name" value="His_Pase_superF_clade-1"/>
</dbReference>
<feature type="chain" id="PRO_5011629281" evidence="1">
    <location>
        <begin position="21"/>
        <end position="165"/>
    </location>
</feature>
<name>A0A1I0QB07_9BACT</name>
<dbReference type="InterPro" id="IPR029033">
    <property type="entry name" value="His_PPase_superfam"/>
</dbReference>
<dbReference type="Gene3D" id="3.40.50.1240">
    <property type="entry name" value="Phosphoglycerate mutase-like"/>
    <property type="match status" value="1"/>
</dbReference>
<dbReference type="OrthoDB" id="3296006at2"/>
<dbReference type="RefSeq" id="WP_090258596.1">
    <property type="nucleotide sequence ID" value="NZ_FOIR01000002.1"/>
</dbReference>
<evidence type="ECO:0000313" key="2">
    <source>
        <dbReference type="EMBL" id="SEW24070.1"/>
    </source>
</evidence>
<protein>
    <submittedName>
        <fullName evidence="2">Histidine phosphatase superfamily (Branch 1)</fullName>
    </submittedName>
</protein>
<keyword evidence="1" id="KW-0732">Signal</keyword>
<accession>A0A1I0QB07</accession>
<evidence type="ECO:0000313" key="3">
    <source>
        <dbReference type="Proteomes" id="UP000199437"/>
    </source>
</evidence>
<dbReference type="SUPFAM" id="SSF53254">
    <property type="entry name" value="Phosphoglycerate mutase-like"/>
    <property type="match status" value="1"/>
</dbReference>
<keyword evidence="3" id="KW-1185">Reference proteome</keyword>